<comment type="caution">
    <text evidence="1">The sequence shown here is derived from an EMBL/GenBank/DDBJ whole genome shotgun (WGS) entry which is preliminary data.</text>
</comment>
<proteinExistence type="predicted"/>
<dbReference type="AlphaFoldDB" id="A0A0F3INC0"/>
<name>A0A0F3INC0_9PROT</name>
<accession>A0A0F3INC0</accession>
<organism evidence="1 2">
    <name type="scientific">Elstera litoralis</name>
    <dbReference type="NCBI Taxonomy" id="552518"/>
    <lineage>
        <taxon>Bacteria</taxon>
        <taxon>Pseudomonadati</taxon>
        <taxon>Pseudomonadota</taxon>
        <taxon>Alphaproteobacteria</taxon>
        <taxon>Rhodospirillales</taxon>
        <taxon>Rhodospirillaceae</taxon>
        <taxon>Elstera</taxon>
    </lineage>
</organism>
<protein>
    <submittedName>
        <fullName evidence="1">Uncharacterized protein</fullName>
    </submittedName>
</protein>
<gene>
    <name evidence="1" type="ORF">VZ95_20325</name>
</gene>
<keyword evidence="2" id="KW-1185">Reference proteome</keyword>
<dbReference type="Proteomes" id="UP000033774">
    <property type="component" value="Unassembled WGS sequence"/>
</dbReference>
<evidence type="ECO:0000313" key="1">
    <source>
        <dbReference type="EMBL" id="KJV07044.1"/>
    </source>
</evidence>
<dbReference type="EMBL" id="LAJY01000863">
    <property type="protein sequence ID" value="KJV07044.1"/>
    <property type="molecule type" value="Genomic_DNA"/>
</dbReference>
<feature type="non-terminal residue" evidence="1">
    <location>
        <position position="1"/>
    </location>
</feature>
<sequence length="60" mass="6876">GKCVYGKPYREFESHPLRHPASLSELRRIVKALTTKQDALRSFSAEGLILLTWYVIVQTT</sequence>
<evidence type="ECO:0000313" key="2">
    <source>
        <dbReference type="Proteomes" id="UP000033774"/>
    </source>
</evidence>
<reference evidence="1 2" key="1">
    <citation type="submission" date="2015-03" db="EMBL/GenBank/DDBJ databases">
        <title>Draft genome sequence of Elstera litoralis.</title>
        <authorList>
            <person name="Rahalkar M.C."/>
            <person name="Dhakephalkar P.K."/>
            <person name="Pore S.D."/>
            <person name="Arora P."/>
            <person name="Kapse N.G."/>
            <person name="Pandit P.S."/>
        </authorList>
    </citation>
    <scope>NUCLEOTIDE SEQUENCE [LARGE SCALE GENOMIC DNA]</scope>
    <source>
        <strain evidence="1 2">Dia-1</strain>
    </source>
</reference>